<dbReference type="InterPro" id="IPR050951">
    <property type="entry name" value="Retrovirus_Pol_polyprotein"/>
</dbReference>
<dbReference type="InterPro" id="IPR000477">
    <property type="entry name" value="RT_dom"/>
</dbReference>
<dbReference type="Gene3D" id="3.30.70.270">
    <property type="match status" value="1"/>
</dbReference>
<protein>
    <recommendedName>
        <fullName evidence="2">Reverse transcriptase domain-containing protein</fullName>
    </recommendedName>
</protein>
<dbReference type="Proteomes" id="UP000801492">
    <property type="component" value="Unassembled WGS sequence"/>
</dbReference>
<dbReference type="PANTHER" id="PTHR37984:SF9">
    <property type="entry name" value="INTEGRASE CATALYTIC DOMAIN-CONTAINING PROTEIN"/>
    <property type="match status" value="1"/>
</dbReference>
<evidence type="ECO:0000259" key="2">
    <source>
        <dbReference type="Pfam" id="PF00078"/>
    </source>
</evidence>
<evidence type="ECO:0000256" key="1">
    <source>
        <dbReference type="SAM" id="MobiDB-lite"/>
    </source>
</evidence>
<dbReference type="PANTHER" id="PTHR37984">
    <property type="entry name" value="PROTEIN CBG26694"/>
    <property type="match status" value="1"/>
</dbReference>
<dbReference type="OrthoDB" id="420169at2759"/>
<sequence>MSAVPVQRERREGKGKPTKRSDKEDGEERRPNPEERNHNAYSRYDPSIDERELITEIQKARPGIKEEDVVIRFLRPMVNGNQAATVSSFNTSGLFNCPLPGLSKATVPVTVNEFIASALIDTNRTASFINEQLAKDLKIRIKPCKEVILMASTTFQSSVLGQCSVSIEILDAYPLPNMEEIINDVANYTVFSTIDLKNAFHQIYRTKDRQYTAFEAGGQLFQFKPILFGVTNGVAGFQRKINYIIRQENLEGIFYYLDDVTSLGKNLEEHNRNLNKFLEAIRKYNITINFEKSIPDPERPTALKPLKPLTGGSSLKRVLRMFSHYSNFIHKFLDKIEPIIATEEESTVSTRDLASLPSIDENRSDPTEIPSLSHEQDGQILLYLKTVQLLLLGQFDETKEDISGYLLRLKHYLKVNDVESAHRVSVLLATVDPELVSLLQDLYSSIEVDEKT</sequence>
<dbReference type="CDD" id="cd01647">
    <property type="entry name" value="RT_LTR"/>
    <property type="match status" value="1"/>
</dbReference>
<dbReference type="InterPro" id="IPR043502">
    <property type="entry name" value="DNA/RNA_pol_sf"/>
</dbReference>
<reference evidence="3" key="1">
    <citation type="submission" date="2019-08" db="EMBL/GenBank/DDBJ databases">
        <title>The genome of the North American firefly Photinus pyralis.</title>
        <authorList>
            <consortium name="Photinus pyralis genome working group"/>
            <person name="Fallon T.R."/>
            <person name="Sander Lower S.E."/>
            <person name="Weng J.-K."/>
        </authorList>
    </citation>
    <scope>NUCLEOTIDE SEQUENCE</scope>
    <source>
        <strain evidence="3">TRF0915ILg1</strain>
        <tissue evidence="3">Whole body</tissue>
    </source>
</reference>
<proteinExistence type="predicted"/>
<name>A0A8K0GII9_IGNLU</name>
<feature type="domain" description="Reverse transcriptase" evidence="2">
    <location>
        <begin position="171"/>
        <end position="293"/>
    </location>
</feature>
<dbReference type="SUPFAM" id="SSF56672">
    <property type="entry name" value="DNA/RNA polymerases"/>
    <property type="match status" value="1"/>
</dbReference>
<feature type="region of interest" description="Disordered" evidence="1">
    <location>
        <begin position="351"/>
        <end position="372"/>
    </location>
</feature>
<accession>A0A8K0GII9</accession>
<organism evidence="3 4">
    <name type="scientific">Ignelater luminosus</name>
    <name type="common">Cucubano</name>
    <name type="synonym">Pyrophorus luminosus</name>
    <dbReference type="NCBI Taxonomy" id="2038154"/>
    <lineage>
        <taxon>Eukaryota</taxon>
        <taxon>Metazoa</taxon>
        <taxon>Ecdysozoa</taxon>
        <taxon>Arthropoda</taxon>
        <taxon>Hexapoda</taxon>
        <taxon>Insecta</taxon>
        <taxon>Pterygota</taxon>
        <taxon>Neoptera</taxon>
        <taxon>Endopterygota</taxon>
        <taxon>Coleoptera</taxon>
        <taxon>Polyphaga</taxon>
        <taxon>Elateriformia</taxon>
        <taxon>Elateroidea</taxon>
        <taxon>Elateridae</taxon>
        <taxon>Agrypninae</taxon>
        <taxon>Pyrophorini</taxon>
        <taxon>Ignelater</taxon>
    </lineage>
</organism>
<evidence type="ECO:0000313" key="3">
    <source>
        <dbReference type="EMBL" id="KAF2900601.1"/>
    </source>
</evidence>
<feature type="region of interest" description="Disordered" evidence="1">
    <location>
        <begin position="1"/>
        <end position="45"/>
    </location>
</feature>
<dbReference type="GO" id="GO:0071897">
    <property type="term" value="P:DNA biosynthetic process"/>
    <property type="evidence" value="ECO:0007669"/>
    <property type="project" value="UniProtKB-ARBA"/>
</dbReference>
<feature type="compositionally biased region" description="Basic and acidic residues" evidence="1">
    <location>
        <begin position="7"/>
        <end position="38"/>
    </location>
</feature>
<keyword evidence="4" id="KW-1185">Reference proteome</keyword>
<gene>
    <name evidence="3" type="ORF">ILUMI_05586</name>
</gene>
<dbReference type="InterPro" id="IPR043128">
    <property type="entry name" value="Rev_trsase/Diguanyl_cyclase"/>
</dbReference>
<comment type="caution">
    <text evidence="3">The sequence shown here is derived from an EMBL/GenBank/DDBJ whole genome shotgun (WGS) entry which is preliminary data.</text>
</comment>
<evidence type="ECO:0000313" key="4">
    <source>
        <dbReference type="Proteomes" id="UP000801492"/>
    </source>
</evidence>
<dbReference type="Pfam" id="PF00078">
    <property type="entry name" value="RVT_1"/>
    <property type="match status" value="1"/>
</dbReference>
<dbReference type="AlphaFoldDB" id="A0A8K0GII9"/>
<dbReference type="EMBL" id="VTPC01002093">
    <property type="protein sequence ID" value="KAF2900601.1"/>
    <property type="molecule type" value="Genomic_DNA"/>
</dbReference>